<dbReference type="GO" id="GO:0000723">
    <property type="term" value="P:telomere maintenance"/>
    <property type="evidence" value="ECO:0007669"/>
    <property type="project" value="TreeGrafter"/>
</dbReference>
<evidence type="ECO:0000256" key="2">
    <source>
        <dbReference type="ARBA" id="ARBA00022801"/>
    </source>
</evidence>
<accession>A0A2A9PFM4</accession>
<keyword evidence="2" id="KW-0378">Hydrolase</keyword>
<reference evidence="5 6" key="2">
    <citation type="journal article" date="2017" name="Sci. Rep.">
        <title>Ant-infecting Ophiocordyceps genomes reveal a high diversity of potential behavioral manipulation genes and a possible major role for enterotoxins.</title>
        <authorList>
            <person name="de Bekker C."/>
            <person name="Ohm R.A."/>
            <person name="Evans H.C."/>
            <person name="Brachmann A."/>
            <person name="Hughes D.P."/>
        </authorList>
    </citation>
    <scope>NUCLEOTIDE SEQUENCE [LARGE SCALE GENOMIC DNA]</scope>
    <source>
        <strain evidence="5 6">SC16a</strain>
    </source>
</reference>
<evidence type="ECO:0000256" key="4">
    <source>
        <dbReference type="SAM" id="MobiDB-lite"/>
    </source>
</evidence>
<dbReference type="GO" id="GO:0006303">
    <property type="term" value="P:double-strand break repair via nonhomologous end joining"/>
    <property type="evidence" value="ECO:0007669"/>
    <property type="project" value="TreeGrafter"/>
</dbReference>
<dbReference type="GO" id="GO:0003684">
    <property type="term" value="F:damaged DNA binding"/>
    <property type="evidence" value="ECO:0007669"/>
    <property type="project" value="TreeGrafter"/>
</dbReference>
<organism evidence="5 6">
    <name type="scientific">Ophiocordyceps unilateralis</name>
    <name type="common">Zombie-ant fungus</name>
    <name type="synonym">Torrubia unilateralis</name>
    <dbReference type="NCBI Taxonomy" id="268505"/>
    <lineage>
        <taxon>Eukaryota</taxon>
        <taxon>Fungi</taxon>
        <taxon>Dikarya</taxon>
        <taxon>Ascomycota</taxon>
        <taxon>Pezizomycotina</taxon>
        <taxon>Sordariomycetes</taxon>
        <taxon>Hypocreomycetidae</taxon>
        <taxon>Hypocreales</taxon>
        <taxon>Ophiocordycipitaceae</taxon>
        <taxon>Ophiocordyceps</taxon>
    </lineage>
</organism>
<dbReference type="Pfam" id="PF23023">
    <property type="entry name" value="Anti-Pycsar_Apyc1"/>
    <property type="match status" value="1"/>
</dbReference>
<feature type="compositionally biased region" description="Polar residues" evidence="4">
    <location>
        <begin position="511"/>
        <end position="520"/>
    </location>
</feature>
<keyword evidence="1" id="KW-0540">Nuclease</keyword>
<dbReference type="Gene3D" id="3.60.15.10">
    <property type="entry name" value="Ribonuclease Z/Hydroxyacylglutathione hydrolase-like"/>
    <property type="match status" value="2"/>
</dbReference>
<comment type="caution">
    <text evidence="5">The sequence shown here is derived from an EMBL/GenBank/DDBJ whole genome shotgun (WGS) entry which is preliminary data.</text>
</comment>
<protein>
    <submittedName>
        <fullName evidence="5">Uncharacterized protein</fullName>
    </submittedName>
</protein>
<keyword evidence="3" id="KW-0269">Exonuclease</keyword>
<dbReference type="GO" id="GO:0036297">
    <property type="term" value="P:interstrand cross-link repair"/>
    <property type="evidence" value="ECO:0007669"/>
    <property type="project" value="TreeGrafter"/>
</dbReference>
<evidence type="ECO:0000313" key="6">
    <source>
        <dbReference type="Proteomes" id="UP000037136"/>
    </source>
</evidence>
<reference evidence="5 6" key="1">
    <citation type="journal article" date="2015" name="BMC Genomics">
        <title>Gene expression during zombie ant biting behavior reflects the complexity underlying fungal parasitic behavioral manipulation.</title>
        <authorList>
            <person name="de Bekker C."/>
            <person name="Ohm R.A."/>
            <person name="Loreto R.G."/>
            <person name="Sebastian A."/>
            <person name="Albert I."/>
            <person name="Merrow M."/>
            <person name="Brachmann A."/>
            <person name="Hughes D.P."/>
        </authorList>
    </citation>
    <scope>NUCLEOTIDE SEQUENCE [LARGE SCALE GENOMIC DNA]</scope>
    <source>
        <strain evidence="5 6">SC16a</strain>
    </source>
</reference>
<dbReference type="AlphaFoldDB" id="A0A2A9PFM4"/>
<dbReference type="SUPFAM" id="SSF56281">
    <property type="entry name" value="Metallo-hydrolase/oxidoreductase"/>
    <property type="match status" value="1"/>
</dbReference>
<sequence length="590" mass="64836">MSTFNGLVAEFPDIRIDFFRNQAKEPPPLACFLSHIHSDHLAGLESLRSPFVYCSAATREMLLRLERYPCRINYAKGILEARRQTYSHLSRVLKPLPLETPTTIELRPGRRIRVALFDANHCPGAVMFLIQGDGKSILYTGDVRCEPSFISSLARSPLLIEYSCGIKTLDTIYLDTSFIADIPFPSKAAGIAELLRAVARYPDDTVFHIRAWTYGYEDVWIALSSALDSPIHVDDYKLRVYGALRTSSEHHLAAGAAALTGHMCANTPHPGCLTSDTHVRLHSCEKGNMCAVAKGPAVVSIQPIVTRLADGEALAEQGVGGGGEDLEREAELTFSLQDDGPALMDLISRCDTLDEAQREGLKKAMEKVQEEGRGLLLNVVASSLGEGDEAQVHNALNALSRLVSGSGKNEAAGSDRNMTGHLPTVIRFPYSRHSSYPELCRLIKMFGPHDVWPCTVDKKRWKAQAISIRSLFGDFCSHRQIFRHDQMMAIVASDSTSSQATERVATPSPEPSSLPTCRTSGESRKRGRHEPDDEDDSQRTNDSAASSRHPLSRSEAFRHMLANASSDNDDWRPISLLSTDGGHGAADEEL</sequence>
<keyword evidence="6" id="KW-1185">Reference proteome</keyword>
<dbReference type="Proteomes" id="UP000037136">
    <property type="component" value="Unassembled WGS sequence"/>
</dbReference>
<dbReference type="Gene3D" id="3.40.50.12650">
    <property type="match status" value="2"/>
</dbReference>
<evidence type="ECO:0000256" key="1">
    <source>
        <dbReference type="ARBA" id="ARBA00022722"/>
    </source>
</evidence>
<dbReference type="InterPro" id="IPR036866">
    <property type="entry name" value="RibonucZ/Hydroxyglut_hydro"/>
</dbReference>
<dbReference type="PANTHER" id="PTHR23240:SF8">
    <property type="entry name" value="PROTEIN ARTEMIS"/>
    <property type="match status" value="1"/>
</dbReference>
<gene>
    <name evidence="5" type="ORF">XA68_11839</name>
</gene>
<evidence type="ECO:0000256" key="3">
    <source>
        <dbReference type="ARBA" id="ARBA00022839"/>
    </source>
</evidence>
<dbReference type="PANTHER" id="PTHR23240">
    <property type="entry name" value="DNA CROSS-LINK REPAIR PROTEIN PSO2/SNM1-RELATED"/>
    <property type="match status" value="1"/>
</dbReference>
<dbReference type="STRING" id="268505.A0A2A9PFM4"/>
<dbReference type="EMBL" id="LAZP02000170">
    <property type="protein sequence ID" value="PFH59821.1"/>
    <property type="molecule type" value="Genomic_DNA"/>
</dbReference>
<name>A0A2A9PFM4_OPHUN</name>
<evidence type="ECO:0000313" key="5">
    <source>
        <dbReference type="EMBL" id="PFH59821.1"/>
    </source>
</evidence>
<feature type="region of interest" description="Disordered" evidence="4">
    <location>
        <begin position="493"/>
        <end position="590"/>
    </location>
</feature>
<dbReference type="OrthoDB" id="5561659at2759"/>
<proteinExistence type="predicted"/>
<dbReference type="GO" id="GO:0035312">
    <property type="term" value="F:5'-3' DNA exonuclease activity"/>
    <property type="evidence" value="ECO:0007669"/>
    <property type="project" value="TreeGrafter"/>
</dbReference>